<dbReference type="EMBL" id="FWXZ01000002">
    <property type="protein sequence ID" value="SMC50133.1"/>
    <property type="molecule type" value="Genomic_DNA"/>
</dbReference>
<sequence>MMNMNLEEKYNQLKESIAKVDFARLWEGFTPLKFALYNDTECYFDGRYIEKTDDFCANTAIEYQGEIIAIWNVMEEMEISVFTSKIIHEMFHGFQEKQGWDCWPKETEALFNYRYREENLSIKLRENKLLLELLEGFDREKYRELLACRKYRSERFPYEFGYECRGEEIEGSANYVEWQVLRQLDARKADQLTEDMRRTMLMPECFFPIRISGYYTGALLINTMISAGGYNYGPANRPVIMQTLDGMEPVSEVDAGTEEERRQMADAVASYTAESKRIVETAVAANEVVLTGPRELVTVNIYNARFYNGYLTSTYFLMYLENGERKMIQGNFVIRMKDEKTIDTVYRWK</sequence>
<comment type="caution">
    <text evidence="1">The sequence shown here is derived from an EMBL/GenBank/DDBJ whole genome shotgun (WGS) entry which is preliminary data.</text>
</comment>
<proteinExistence type="predicted"/>
<evidence type="ECO:0000313" key="2">
    <source>
        <dbReference type="Proteomes" id="UP000192328"/>
    </source>
</evidence>
<organism evidence="1 2">
    <name type="scientific">Aristaeella lactis</name>
    <dbReference type="NCBI Taxonomy" id="3046383"/>
    <lineage>
        <taxon>Bacteria</taxon>
        <taxon>Bacillati</taxon>
        <taxon>Bacillota</taxon>
        <taxon>Clostridia</taxon>
        <taxon>Eubacteriales</taxon>
        <taxon>Aristaeellaceae</taxon>
        <taxon>Aristaeella</taxon>
    </lineage>
</organism>
<accession>A0AC61PJX4</accession>
<evidence type="ECO:0000313" key="1">
    <source>
        <dbReference type="EMBL" id="SMC50133.1"/>
    </source>
</evidence>
<gene>
    <name evidence="1" type="ORF">SAMN06297397_1082</name>
</gene>
<name>A0AC61PJX4_9FIRM</name>
<keyword evidence="2" id="KW-1185">Reference proteome</keyword>
<protein>
    <submittedName>
        <fullName evidence="1">Uncharacterized protein</fullName>
    </submittedName>
</protein>
<reference evidence="1" key="1">
    <citation type="submission" date="2017-04" db="EMBL/GenBank/DDBJ databases">
        <authorList>
            <person name="Varghese N."/>
            <person name="Submissions S."/>
        </authorList>
    </citation>
    <scope>NUCLEOTIDE SEQUENCE</scope>
    <source>
        <strain evidence="1">WTE2008</strain>
    </source>
</reference>
<dbReference type="Proteomes" id="UP000192328">
    <property type="component" value="Unassembled WGS sequence"/>
</dbReference>